<evidence type="ECO:0000256" key="1">
    <source>
        <dbReference type="SAM" id="MobiDB-lite"/>
    </source>
</evidence>
<dbReference type="AlphaFoldDB" id="A0A6A4GPC7"/>
<protein>
    <submittedName>
        <fullName evidence="2">Uncharacterized protein</fullName>
    </submittedName>
</protein>
<dbReference type="Proteomes" id="UP000799118">
    <property type="component" value="Unassembled WGS sequence"/>
</dbReference>
<dbReference type="SUPFAM" id="SSF53098">
    <property type="entry name" value="Ribonuclease H-like"/>
    <property type="match status" value="1"/>
</dbReference>
<evidence type="ECO:0000313" key="2">
    <source>
        <dbReference type="EMBL" id="KAE9387458.1"/>
    </source>
</evidence>
<accession>A0A6A4GPC7</accession>
<sequence length="453" mass="50420">MAALRKATSGTTGVLFHGTYEMDADTMVNNRERVQMTAHKVWKATRYYFQCYVEYTRIIGPLAHSLWSLESTQTTAADVFLVWLAIGAEFKELFECDVAETEIECDLARKIICIFNSHYKEFIEQTRDDPYFTAFYLSPRYVQSDVSKSSSPGIIPVPSIQLPGSASALDPETDQTPNPKAYQCVKKALKEILRCEVQFWKKTPSTANIAGPMKKAGSQRALADEFVSQLVAYSRGDYPSAEPLGQNSEYEWWSELVLHPKAQTLAFLAVRAFLAPANSMADEHTGSRLTYHNSALRNHQKFDTLISMIKVGQWYGTHQKPKKALSKPQVTFRDVSDLAGPSQSGGKGKKPNNGEKNQDSDDDQVMLIDLMDVVQATEKPQDDCPHTPDLVWDNDIDLDEDINLESSFLKAVLPKDMSGPSPVFAGVTVEVPGTSSTVSTSTEGDEDVNWDCI</sequence>
<dbReference type="InterPro" id="IPR012337">
    <property type="entry name" value="RNaseH-like_sf"/>
</dbReference>
<name>A0A6A4GPC7_9AGAR</name>
<feature type="region of interest" description="Disordered" evidence="1">
    <location>
        <begin position="320"/>
        <end position="361"/>
    </location>
</feature>
<dbReference type="OrthoDB" id="4951847at2759"/>
<gene>
    <name evidence="2" type="ORF">BT96DRAFT_1005093</name>
</gene>
<organism evidence="2 3">
    <name type="scientific">Gymnopus androsaceus JB14</name>
    <dbReference type="NCBI Taxonomy" id="1447944"/>
    <lineage>
        <taxon>Eukaryota</taxon>
        <taxon>Fungi</taxon>
        <taxon>Dikarya</taxon>
        <taxon>Basidiomycota</taxon>
        <taxon>Agaricomycotina</taxon>
        <taxon>Agaricomycetes</taxon>
        <taxon>Agaricomycetidae</taxon>
        <taxon>Agaricales</taxon>
        <taxon>Marasmiineae</taxon>
        <taxon>Omphalotaceae</taxon>
        <taxon>Gymnopus</taxon>
    </lineage>
</organism>
<proteinExistence type="predicted"/>
<keyword evidence="3" id="KW-1185">Reference proteome</keyword>
<evidence type="ECO:0000313" key="3">
    <source>
        <dbReference type="Proteomes" id="UP000799118"/>
    </source>
</evidence>
<dbReference type="EMBL" id="ML769799">
    <property type="protein sequence ID" value="KAE9387458.1"/>
    <property type="molecule type" value="Genomic_DNA"/>
</dbReference>
<reference evidence="2" key="1">
    <citation type="journal article" date="2019" name="Environ. Microbiol.">
        <title>Fungal ecological strategies reflected in gene transcription - a case study of two litter decomposers.</title>
        <authorList>
            <person name="Barbi F."/>
            <person name="Kohler A."/>
            <person name="Barry K."/>
            <person name="Baskaran P."/>
            <person name="Daum C."/>
            <person name="Fauchery L."/>
            <person name="Ihrmark K."/>
            <person name="Kuo A."/>
            <person name="LaButti K."/>
            <person name="Lipzen A."/>
            <person name="Morin E."/>
            <person name="Grigoriev I.V."/>
            <person name="Henrissat B."/>
            <person name="Lindahl B."/>
            <person name="Martin F."/>
        </authorList>
    </citation>
    <scope>NUCLEOTIDE SEQUENCE</scope>
    <source>
        <strain evidence="2">JB14</strain>
    </source>
</reference>